<dbReference type="Pfam" id="PF16126">
    <property type="entry name" value="DUF4838"/>
    <property type="match status" value="1"/>
</dbReference>
<dbReference type="InterPro" id="IPR029018">
    <property type="entry name" value="Hex-like_dom2"/>
</dbReference>
<gene>
    <name evidence="3" type="ORF">TVAG_337470</name>
</gene>
<evidence type="ECO:0000313" key="3">
    <source>
        <dbReference type="EMBL" id="EAY02947.1"/>
    </source>
</evidence>
<evidence type="ECO:0000313" key="4">
    <source>
        <dbReference type="Proteomes" id="UP000001542"/>
    </source>
</evidence>
<dbReference type="EMBL" id="DS113519">
    <property type="protein sequence ID" value="EAY02947.1"/>
    <property type="molecule type" value="Genomic_DNA"/>
</dbReference>
<reference evidence="3" key="2">
    <citation type="journal article" date="2007" name="Science">
        <title>Draft genome sequence of the sexually transmitted pathogen Trichomonas vaginalis.</title>
        <authorList>
            <person name="Carlton J.M."/>
            <person name="Hirt R.P."/>
            <person name="Silva J.C."/>
            <person name="Delcher A.L."/>
            <person name="Schatz M."/>
            <person name="Zhao Q."/>
            <person name="Wortman J.R."/>
            <person name="Bidwell S.L."/>
            <person name="Alsmark U.C.M."/>
            <person name="Besteiro S."/>
            <person name="Sicheritz-Ponten T."/>
            <person name="Noel C.J."/>
            <person name="Dacks J.B."/>
            <person name="Foster P.G."/>
            <person name="Simillion C."/>
            <person name="Van de Peer Y."/>
            <person name="Miranda-Saavedra D."/>
            <person name="Barton G.J."/>
            <person name="Westrop G.D."/>
            <person name="Mueller S."/>
            <person name="Dessi D."/>
            <person name="Fiori P.L."/>
            <person name="Ren Q."/>
            <person name="Paulsen I."/>
            <person name="Zhang H."/>
            <person name="Bastida-Corcuera F.D."/>
            <person name="Simoes-Barbosa A."/>
            <person name="Brown M.T."/>
            <person name="Hayes R.D."/>
            <person name="Mukherjee M."/>
            <person name="Okumura C.Y."/>
            <person name="Schneider R."/>
            <person name="Smith A.J."/>
            <person name="Vanacova S."/>
            <person name="Villalvazo M."/>
            <person name="Haas B.J."/>
            <person name="Pertea M."/>
            <person name="Feldblyum T.V."/>
            <person name="Utterback T.R."/>
            <person name="Shu C.L."/>
            <person name="Osoegawa K."/>
            <person name="de Jong P.J."/>
            <person name="Hrdy I."/>
            <person name="Horvathova L."/>
            <person name="Zubacova Z."/>
            <person name="Dolezal P."/>
            <person name="Malik S.B."/>
            <person name="Logsdon J.M. Jr."/>
            <person name="Henze K."/>
            <person name="Gupta A."/>
            <person name="Wang C.C."/>
            <person name="Dunne R.L."/>
            <person name="Upcroft J.A."/>
            <person name="Upcroft P."/>
            <person name="White O."/>
            <person name="Salzberg S.L."/>
            <person name="Tang P."/>
            <person name="Chiu C.-H."/>
            <person name="Lee Y.-S."/>
            <person name="Embley T.M."/>
            <person name="Coombs G.H."/>
            <person name="Mottram J.C."/>
            <person name="Tachezy J."/>
            <person name="Fraser-Liggett C.M."/>
            <person name="Johnson P.J."/>
        </authorList>
    </citation>
    <scope>NUCLEOTIDE SEQUENCE [LARGE SCALE GENOMIC DNA]</scope>
    <source>
        <strain evidence="3">G3</strain>
    </source>
</reference>
<dbReference type="VEuPathDB" id="TrichDB:TVAG_337470"/>
<dbReference type="AlphaFoldDB" id="A2EWJ3"/>
<evidence type="ECO:0000256" key="1">
    <source>
        <dbReference type="ARBA" id="ARBA00022801"/>
    </source>
</evidence>
<dbReference type="Gene3D" id="3.30.379.10">
    <property type="entry name" value="Chitobiase/beta-hexosaminidase domain 2-like"/>
    <property type="match status" value="1"/>
</dbReference>
<sequence length="1111" mass="127680">MFHLFVLFVSSRNITISKRGQTSKYTIYYPKTERGQQPWWRTAAREMQAGIKNITGEVIPMITDDNKLEGKGIFIGPTKYSKEMTTLRFTDLGLDAYEIRFVGDEHLIINGGSRGTIYGVYELLEQYAKFRFYTTWMEIYPSAEEFNVDSEINISDVAAFQLRQMWSTDTTLNFYHGIRKRSNAGDQGLGDDYGGFRWSTFGVHTFWAQMPIKEYPPEKYPNMWAVLPNGERSRSAPCLSNQEAFDVILANILKEVAKDNTSSFIEVGHNDDFDHCHCDDCNAKKAKYGDRFSGVMLDFVNRLADQIKPKYPNHIIKMLAYYMTEDPPFNIVGRDNVGIKLCPLGNDIGRPVNESKDPYTMKFTEKLVNWSKVVKHIQIYEYYTNFNYPMHITPNHLMIGKNLQYYAQFHVDGFIGEDTMGWLKNPTRIIQHTHMTYLRQYIESKMLFYPERSLRYYEDDFLYGFYGAAAAAYVRRYLDASTELVYFRPDAMVNCLGGPISRPQSDNFNYYARYLWSEAVKAAMTTGTEKQIFNTLMGEIPAMNTVYTMEKGKSWPLIVDSKGRVRCKGAQFEEIATKILDRCHNISYVDPYTKGTCAIIRFLDTEGPAVYADYKLYSEGVPAIILKSGKLKAISGEEPAYGKVFSFTKNGEEYIDNVECLDFCMFRTFKITGHINYNMKLIKNTDTYAHFKYDPSDYTLEKTYTLNDDKLTINVKYRYKGCNTCGDFKGRPTLSVPLDLGDSKDVFYKLGDGPWVRPKFDVVATFVNHFGHNLNGEKSFSICNGRTRKGMRFEFTQSNVNYFSCCLNKSSKFIKVYTGQSYLHMRVGETYETSISLSPLENVLDLPQIDMPNLDTGDKTIHYYPMYYINDIAFPNGGVNQHIPVVDDLSFVGISSYVKTGLPDKGSMLSMCVGRNIPWVYGMHGGCFTLRMRVRCSERSGDGYPWWIGYTKPNVSDWYTGSSKSQIPAEDNYFFIDYKQEQDAHPLTGMWLQATAICGSMYVEGFYLDQDTSWPITFNYPYINYTHNDNLKPMKEPVMKEYTTDQRTKITPIPYEPNNSHKVGLIIGLCILAITIISGIVVGVYFIHKKRSENKSDTENDRTPTMKSIIV</sequence>
<dbReference type="OrthoDB" id="6501611at2759"/>
<dbReference type="KEGG" id="tva:4760787"/>
<dbReference type="PANTHER" id="PTHR47406:SF2">
    <property type="entry name" value="ALPHA GLUCURONIDASE N-TERMINAL DOMAIN-CONTAINING PROTEIN"/>
    <property type="match status" value="1"/>
</dbReference>
<name>A2EWJ3_TRIV3</name>
<dbReference type="RefSeq" id="XP_001315170.1">
    <property type="nucleotide sequence ID" value="XM_001315135.1"/>
</dbReference>
<dbReference type="InterPro" id="IPR032287">
    <property type="entry name" value="DUF4838"/>
</dbReference>
<keyword evidence="1" id="KW-0378">Hydrolase</keyword>
<dbReference type="PANTHER" id="PTHR47406">
    <property type="entry name" value="COAGULATION FACTOR 5/8 TYPE, C-TERMINAL"/>
    <property type="match status" value="1"/>
</dbReference>
<keyword evidence="2" id="KW-0472">Membrane</keyword>
<accession>A2EWJ3</accession>
<keyword evidence="2" id="KW-0812">Transmembrane</keyword>
<protein>
    <recommendedName>
        <fullName evidence="5">Alpha glucuronidase N-terminal domain-containing protein</fullName>
    </recommendedName>
</protein>
<dbReference type="SUPFAM" id="SSF55545">
    <property type="entry name" value="beta-N-acetylhexosaminidase-like domain"/>
    <property type="match status" value="1"/>
</dbReference>
<reference evidence="3" key="1">
    <citation type="submission" date="2006-10" db="EMBL/GenBank/DDBJ databases">
        <authorList>
            <person name="Amadeo P."/>
            <person name="Zhao Q."/>
            <person name="Wortman J."/>
            <person name="Fraser-Liggett C."/>
            <person name="Carlton J."/>
        </authorList>
    </citation>
    <scope>NUCLEOTIDE SEQUENCE</scope>
    <source>
        <strain evidence="3">G3</strain>
    </source>
</reference>
<evidence type="ECO:0000256" key="2">
    <source>
        <dbReference type="SAM" id="Phobius"/>
    </source>
</evidence>
<keyword evidence="4" id="KW-1185">Reference proteome</keyword>
<keyword evidence="2" id="KW-1133">Transmembrane helix</keyword>
<organism evidence="3 4">
    <name type="scientific">Trichomonas vaginalis (strain ATCC PRA-98 / G3)</name>
    <dbReference type="NCBI Taxonomy" id="412133"/>
    <lineage>
        <taxon>Eukaryota</taxon>
        <taxon>Metamonada</taxon>
        <taxon>Parabasalia</taxon>
        <taxon>Trichomonadida</taxon>
        <taxon>Trichomonadidae</taxon>
        <taxon>Trichomonas</taxon>
    </lineage>
</organism>
<evidence type="ECO:0008006" key="5">
    <source>
        <dbReference type="Google" id="ProtNLM"/>
    </source>
</evidence>
<dbReference type="VEuPathDB" id="TrichDB:TVAGG3_1022100"/>
<feature type="transmembrane region" description="Helical" evidence="2">
    <location>
        <begin position="1063"/>
        <end position="1087"/>
    </location>
</feature>
<dbReference type="GO" id="GO:0016787">
    <property type="term" value="F:hydrolase activity"/>
    <property type="evidence" value="ECO:0007669"/>
    <property type="project" value="UniProtKB-KW"/>
</dbReference>
<proteinExistence type="predicted"/>
<dbReference type="InParanoid" id="A2EWJ3"/>
<dbReference type="Proteomes" id="UP000001542">
    <property type="component" value="Unassembled WGS sequence"/>
</dbReference>